<sequence>MPDAPDHPPEALAIRTAGLSKSYRHNWTGRIVTGLDELNLEVRLGEVMGYLGPNGAGKTTTLKLLTGLLKPTRGDAWLMGVPIQQVSSRRRIGFLPEQPYFYEYLNGMEYLELAGQLSGLAGQEAHRQARGWLGRVGLGERPRLVLRKYSKGMLQRLGLAAALLHQPDVLILDEPMSGLDPFGRRDVRDLILEQRERGTTVLFSSHILPDVEILCDRVAIILGGRLTRVATVGQLVGASHQQVEIRCTVVPPFAPEPGLVGTVERRDRPHETSFLLHDDTRLGEMLAWLLRVGAQVRAVTPQRATLEELFLATAARADADAHADERRSA</sequence>
<dbReference type="SUPFAM" id="SSF52540">
    <property type="entry name" value="P-loop containing nucleoside triphosphate hydrolases"/>
    <property type="match status" value="1"/>
</dbReference>
<dbReference type="AlphaFoldDB" id="A0A538UE95"/>
<evidence type="ECO:0000313" key="7">
    <source>
        <dbReference type="Proteomes" id="UP000319771"/>
    </source>
</evidence>
<evidence type="ECO:0000256" key="4">
    <source>
        <dbReference type="ARBA" id="ARBA00022840"/>
    </source>
</evidence>
<accession>A0A538UE95</accession>
<keyword evidence="2" id="KW-0813">Transport</keyword>
<dbReference type="PROSITE" id="PS00211">
    <property type="entry name" value="ABC_TRANSPORTER_1"/>
    <property type="match status" value="1"/>
</dbReference>
<evidence type="ECO:0000313" key="6">
    <source>
        <dbReference type="EMBL" id="TMQ74221.1"/>
    </source>
</evidence>
<comment type="similarity">
    <text evidence="1">Belongs to the ABC transporter superfamily.</text>
</comment>
<dbReference type="GO" id="GO:0005524">
    <property type="term" value="F:ATP binding"/>
    <property type="evidence" value="ECO:0007669"/>
    <property type="project" value="UniProtKB-KW"/>
</dbReference>
<evidence type="ECO:0000256" key="3">
    <source>
        <dbReference type="ARBA" id="ARBA00022741"/>
    </source>
</evidence>
<proteinExistence type="inferred from homology"/>
<dbReference type="InterPro" id="IPR027417">
    <property type="entry name" value="P-loop_NTPase"/>
</dbReference>
<dbReference type="PROSITE" id="PS50893">
    <property type="entry name" value="ABC_TRANSPORTER_2"/>
    <property type="match status" value="1"/>
</dbReference>
<keyword evidence="3" id="KW-0547">Nucleotide-binding</keyword>
<dbReference type="GO" id="GO:0016887">
    <property type="term" value="F:ATP hydrolysis activity"/>
    <property type="evidence" value="ECO:0007669"/>
    <property type="project" value="InterPro"/>
</dbReference>
<gene>
    <name evidence="6" type="ORF">E6K81_00610</name>
</gene>
<dbReference type="Proteomes" id="UP000319771">
    <property type="component" value="Unassembled WGS sequence"/>
</dbReference>
<keyword evidence="4 6" id="KW-0067">ATP-binding</keyword>
<dbReference type="PANTHER" id="PTHR43335">
    <property type="entry name" value="ABC TRANSPORTER, ATP-BINDING PROTEIN"/>
    <property type="match status" value="1"/>
</dbReference>
<dbReference type="Gene3D" id="3.40.50.300">
    <property type="entry name" value="P-loop containing nucleotide triphosphate hydrolases"/>
    <property type="match status" value="1"/>
</dbReference>
<name>A0A538UE95_UNCEI</name>
<organism evidence="6 7">
    <name type="scientific">Eiseniibacteriota bacterium</name>
    <dbReference type="NCBI Taxonomy" id="2212470"/>
    <lineage>
        <taxon>Bacteria</taxon>
        <taxon>Candidatus Eiseniibacteriota</taxon>
    </lineage>
</organism>
<dbReference type="InterPro" id="IPR003593">
    <property type="entry name" value="AAA+_ATPase"/>
</dbReference>
<dbReference type="CDD" id="cd03230">
    <property type="entry name" value="ABC_DR_subfamily_A"/>
    <property type="match status" value="1"/>
</dbReference>
<dbReference type="PANTHER" id="PTHR43335:SF4">
    <property type="entry name" value="ABC TRANSPORTER, ATP-BINDING PROTEIN"/>
    <property type="match status" value="1"/>
</dbReference>
<protein>
    <submittedName>
        <fullName evidence="6">ABC transporter ATP-binding protein</fullName>
    </submittedName>
</protein>
<evidence type="ECO:0000256" key="2">
    <source>
        <dbReference type="ARBA" id="ARBA00022448"/>
    </source>
</evidence>
<dbReference type="InterPro" id="IPR003439">
    <property type="entry name" value="ABC_transporter-like_ATP-bd"/>
</dbReference>
<evidence type="ECO:0000259" key="5">
    <source>
        <dbReference type="PROSITE" id="PS50893"/>
    </source>
</evidence>
<comment type="caution">
    <text evidence="6">The sequence shown here is derived from an EMBL/GenBank/DDBJ whole genome shotgun (WGS) entry which is preliminary data.</text>
</comment>
<dbReference type="EMBL" id="VBPB01000006">
    <property type="protein sequence ID" value="TMQ74221.1"/>
    <property type="molecule type" value="Genomic_DNA"/>
</dbReference>
<dbReference type="Pfam" id="PF00005">
    <property type="entry name" value="ABC_tran"/>
    <property type="match status" value="1"/>
</dbReference>
<dbReference type="SMART" id="SM00382">
    <property type="entry name" value="AAA"/>
    <property type="match status" value="1"/>
</dbReference>
<evidence type="ECO:0000256" key="1">
    <source>
        <dbReference type="ARBA" id="ARBA00005417"/>
    </source>
</evidence>
<feature type="domain" description="ABC transporter" evidence="5">
    <location>
        <begin position="14"/>
        <end position="248"/>
    </location>
</feature>
<dbReference type="InterPro" id="IPR017871">
    <property type="entry name" value="ABC_transporter-like_CS"/>
</dbReference>
<reference evidence="6 7" key="1">
    <citation type="journal article" date="2019" name="Nat. Microbiol.">
        <title>Mediterranean grassland soil C-N compound turnover is dependent on rainfall and depth, and is mediated by genomically divergent microorganisms.</title>
        <authorList>
            <person name="Diamond S."/>
            <person name="Andeer P.F."/>
            <person name="Li Z."/>
            <person name="Crits-Christoph A."/>
            <person name="Burstein D."/>
            <person name="Anantharaman K."/>
            <person name="Lane K.R."/>
            <person name="Thomas B.C."/>
            <person name="Pan C."/>
            <person name="Northen T.R."/>
            <person name="Banfield J.F."/>
        </authorList>
    </citation>
    <scope>NUCLEOTIDE SEQUENCE [LARGE SCALE GENOMIC DNA]</scope>
    <source>
        <strain evidence="6">WS_11</strain>
    </source>
</reference>